<dbReference type="AlphaFoldDB" id="A0A1I4PC25"/>
<proteinExistence type="predicted"/>
<dbReference type="Pfam" id="PF00990">
    <property type="entry name" value="GGDEF"/>
    <property type="match status" value="1"/>
</dbReference>
<evidence type="ECO:0000313" key="4">
    <source>
        <dbReference type="EMBL" id="SFM24923.1"/>
    </source>
</evidence>
<dbReference type="InterPro" id="IPR035965">
    <property type="entry name" value="PAS-like_dom_sf"/>
</dbReference>
<dbReference type="CDD" id="cd01949">
    <property type="entry name" value="GGDEF"/>
    <property type="match status" value="1"/>
</dbReference>
<dbReference type="PANTHER" id="PTHR46663:SF4">
    <property type="entry name" value="DIGUANYLATE CYCLASE DGCT-RELATED"/>
    <property type="match status" value="1"/>
</dbReference>
<reference evidence="5" key="1">
    <citation type="submission" date="2016-10" db="EMBL/GenBank/DDBJ databases">
        <authorList>
            <person name="Varghese N."/>
            <person name="Submissions S."/>
        </authorList>
    </citation>
    <scope>NUCLEOTIDE SEQUENCE [LARGE SCALE GENOMIC DNA]</scope>
    <source>
        <strain evidence="5">DSM 13327</strain>
    </source>
</reference>
<sequence length="301" mass="33980">MYPIEWPYKQLLDELHDGVYFLDKNRNIIYWNKSAEMITGFTSEAALAHLNCCTLLVHADKHGEIVCNDKCPASLTLLDGQLHSSELFFRHKDGYLLAVSIKTFPLRTEIGEIIGAVAIFIDNSPREALFRELEQLRDRANFDQLTSIYNRSYGETLIAAKLVEHQKGDRPIGILFVDIDKFKGINDTYGHAIGDLVLKTVAKTLSNSIRNNDYVIRWGGEEILVLLTGNFNLKGLERVAHKLRILVEQSNIYTCDHTIQVTVSLGATLARQDDTVDTLVNRADHLMYQSKKAGRNCVTIG</sequence>
<dbReference type="NCBIfam" id="TIGR00254">
    <property type="entry name" value="GGDEF"/>
    <property type="match status" value="1"/>
</dbReference>
<dbReference type="PROSITE" id="PS50112">
    <property type="entry name" value="PAS"/>
    <property type="match status" value="1"/>
</dbReference>
<dbReference type="InterPro" id="IPR043128">
    <property type="entry name" value="Rev_trsase/Diguanyl_cyclase"/>
</dbReference>
<dbReference type="InterPro" id="IPR052163">
    <property type="entry name" value="DGC-Regulatory_Protein"/>
</dbReference>
<dbReference type="Pfam" id="PF13426">
    <property type="entry name" value="PAS_9"/>
    <property type="match status" value="1"/>
</dbReference>
<feature type="domain" description="PAS" evidence="1">
    <location>
        <begin position="4"/>
        <end position="47"/>
    </location>
</feature>
<dbReference type="SUPFAM" id="SSF55785">
    <property type="entry name" value="PYP-like sensor domain (PAS domain)"/>
    <property type="match status" value="1"/>
</dbReference>
<name>A0A1I4PC25_9FIRM</name>
<feature type="domain" description="PAC" evidence="2">
    <location>
        <begin position="83"/>
        <end position="135"/>
    </location>
</feature>
<dbReference type="SUPFAM" id="SSF55073">
    <property type="entry name" value="Nucleotide cyclase"/>
    <property type="match status" value="1"/>
</dbReference>
<dbReference type="PROSITE" id="PS50113">
    <property type="entry name" value="PAC"/>
    <property type="match status" value="1"/>
</dbReference>
<dbReference type="Gene3D" id="3.30.70.270">
    <property type="match status" value="1"/>
</dbReference>
<dbReference type="FunFam" id="3.30.70.270:FF:000001">
    <property type="entry name" value="Diguanylate cyclase domain protein"/>
    <property type="match status" value="1"/>
</dbReference>
<accession>A0A1I4PC25</accession>
<evidence type="ECO:0000259" key="3">
    <source>
        <dbReference type="PROSITE" id="PS50887"/>
    </source>
</evidence>
<dbReference type="Gene3D" id="3.30.450.20">
    <property type="entry name" value="PAS domain"/>
    <property type="match status" value="1"/>
</dbReference>
<gene>
    <name evidence="4" type="ORF">SAMN04490355_106037</name>
</gene>
<dbReference type="STRING" id="1123291.SAMN04490355_106037"/>
<dbReference type="PANTHER" id="PTHR46663">
    <property type="entry name" value="DIGUANYLATE CYCLASE DGCT-RELATED"/>
    <property type="match status" value="1"/>
</dbReference>
<dbReference type="OrthoDB" id="1677693at2"/>
<keyword evidence="5" id="KW-1185">Reference proteome</keyword>
<dbReference type="EMBL" id="FOTS01000060">
    <property type="protein sequence ID" value="SFM24923.1"/>
    <property type="molecule type" value="Genomic_DNA"/>
</dbReference>
<dbReference type="InterPro" id="IPR029787">
    <property type="entry name" value="Nucleotide_cyclase"/>
</dbReference>
<dbReference type="Proteomes" id="UP000199520">
    <property type="component" value="Unassembled WGS sequence"/>
</dbReference>
<organism evidence="4 5">
    <name type="scientific">Pelosinus propionicus DSM 13327</name>
    <dbReference type="NCBI Taxonomy" id="1123291"/>
    <lineage>
        <taxon>Bacteria</taxon>
        <taxon>Bacillati</taxon>
        <taxon>Bacillota</taxon>
        <taxon>Negativicutes</taxon>
        <taxon>Selenomonadales</taxon>
        <taxon>Sporomusaceae</taxon>
        <taxon>Pelosinus</taxon>
    </lineage>
</organism>
<dbReference type="PROSITE" id="PS50887">
    <property type="entry name" value="GGDEF"/>
    <property type="match status" value="1"/>
</dbReference>
<evidence type="ECO:0000259" key="1">
    <source>
        <dbReference type="PROSITE" id="PS50112"/>
    </source>
</evidence>
<dbReference type="RefSeq" id="WP_090943098.1">
    <property type="nucleotide sequence ID" value="NZ_FOTS01000060.1"/>
</dbReference>
<evidence type="ECO:0000259" key="2">
    <source>
        <dbReference type="PROSITE" id="PS50113"/>
    </source>
</evidence>
<dbReference type="InterPro" id="IPR000700">
    <property type="entry name" value="PAS-assoc_C"/>
</dbReference>
<dbReference type="InterPro" id="IPR000014">
    <property type="entry name" value="PAS"/>
</dbReference>
<dbReference type="CDD" id="cd00130">
    <property type="entry name" value="PAS"/>
    <property type="match status" value="1"/>
</dbReference>
<dbReference type="SMART" id="SM00267">
    <property type="entry name" value="GGDEF"/>
    <property type="match status" value="1"/>
</dbReference>
<protein>
    <submittedName>
        <fullName evidence="4">PAS domain S-box-containing protein/diguanylate cyclase (GGDEF) domain-containing protein</fullName>
    </submittedName>
</protein>
<evidence type="ECO:0000313" key="5">
    <source>
        <dbReference type="Proteomes" id="UP000199520"/>
    </source>
</evidence>
<dbReference type="InterPro" id="IPR000160">
    <property type="entry name" value="GGDEF_dom"/>
</dbReference>
<feature type="domain" description="GGDEF" evidence="3">
    <location>
        <begin position="170"/>
        <end position="301"/>
    </location>
</feature>
<dbReference type="NCBIfam" id="TIGR00229">
    <property type="entry name" value="sensory_box"/>
    <property type="match status" value="1"/>
</dbReference>